<proteinExistence type="predicted"/>
<dbReference type="Proteomes" id="UP000290365">
    <property type="component" value="Chromosome"/>
</dbReference>
<dbReference type="OrthoDB" id="9972138at2"/>
<organism evidence="2 3">
    <name type="scientific">Ktedonosporobacter rubrisoli</name>
    <dbReference type="NCBI Taxonomy" id="2509675"/>
    <lineage>
        <taxon>Bacteria</taxon>
        <taxon>Bacillati</taxon>
        <taxon>Chloroflexota</taxon>
        <taxon>Ktedonobacteria</taxon>
        <taxon>Ktedonobacterales</taxon>
        <taxon>Ktedonosporobacteraceae</taxon>
        <taxon>Ktedonosporobacter</taxon>
    </lineage>
</organism>
<evidence type="ECO:0000256" key="1">
    <source>
        <dbReference type="SAM" id="MobiDB-lite"/>
    </source>
</evidence>
<evidence type="ECO:0000313" key="3">
    <source>
        <dbReference type="Proteomes" id="UP000290365"/>
    </source>
</evidence>
<keyword evidence="3" id="KW-1185">Reference proteome</keyword>
<dbReference type="RefSeq" id="WP_129885682.1">
    <property type="nucleotide sequence ID" value="NZ_CP035758.1"/>
</dbReference>
<protein>
    <submittedName>
        <fullName evidence="2">Uncharacterized protein</fullName>
    </submittedName>
</protein>
<sequence>MEPVLPRSGASSPPTISRAERAHSRLSWEERLARNARKTQAERITLILFGIPDRQTIFLGLPST</sequence>
<accession>A0A4P6JJ82</accession>
<dbReference type="AlphaFoldDB" id="A0A4P6JJ82"/>
<dbReference type="KEGG" id="kbs:EPA93_03360"/>
<evidence type="ECO:0000313" key="2">
    <source>
        <dbReference type="EMBL" id="QBD75083.1"/>
    </source>
</evidence>
<gene>
    <name evidence="2" type="ORF">EPA93_03360</name>
</gene>
<dbReference type="EMBL" id="CP035758">
    <property type="protein sequence ID" value="QBD75083.1"/>
    <property type="molecule type" value="Genomic_DNA"/>
</dbReference>
<feature type="region of interest" description="Disordered" evidence="1">
    <location>
        <begin position="1"/>
        <end position="23"/>
    </location>
</feature>
<reference evidence="2 3" key="1">
    <citation type="submission" date="2019-01" db="EMBL/GenBank/DDBJ databases">
        <title>Ktedonosporobacter rubrisoli SCAWS-G2.</title>
        <authorList>
            <person name="Huang Y."/>
            <person name="Yan B."/>
        </authorList>
    </citation>
    <scope>NUCLEOTIDE SEQUENCE [LARGE SCALE GENOMIC DNA]</scope>
    <source>
        <strain evidence="2 3">SCAWS-G2</strain>
    </source>
</reference>
<name>A0A4P6JJ82_KTERU</name>